<gene>
    <name evidence="2" type="ORF">CK820_G0034167</name>
</gene>
<dbReference type="AlphaFoldDB" id="A0A2J8L1V6"/>
<sequence length="112" mass="12588">GLVGGWQRAALQDPSTSLGSSSAIRGAHRHHRRGRRGQPPGDPLRAQEPQAPERRFLVINQELRESKRMVKPRPRTSSNVHIWNDLMLWALIVNKNAFVETAKFGEPCLPPP</sequence>
<name>A0A2J8L1V6_PANTR</name>
<feature type="non-terminal residue" evidence="2">
    <location>
        <position position="1"/>
    </location>
</feature>
<evidence type="ECO:0000313" key="2">
    <source>
        <dbReference type="EMBL" id="PNI41229.1"/>
    </source>
</evidence>
<organism evidence="2 3">
    <name type="scientific">Pan troglodytes</name>
    <name type="common">Chimpanzee</name>
    <dbReference type="NCBI Taxonomy" id="9598"/>
    <lineage>
        <taxon>Eukaryota</taxon>
        <taxon>Metazoa</taxon>
        <taxon>Chordata</taxon>
        <taxon>Craniata</taxon>
        <taxon>Vertebrata</taxon>
        <taxon>Euteleostomi</taxon>
        <taxon>Mammalia</taxon>
        <taxon>Eutheria</taxon>
        <taxon>Euarchontoglires</taxon>
        <taxon>Primates</taxon>
        <taxon>Haplorrhini</taxon>
        <taxon>Catarrhini</taxon>
        <taxon>Hominidae</taxon>
        <taxon>Pan</taxon>
    </lineage>
</organism>
<evidence type="ECO:0000256" key="1">
    <source>
        <dbReference type="SAM" id="MobiDB-lite"/>
    </source>
</evidence>
<feature type="region of interest" description="Disordered" evidence="1">
    <location>
        <begin position="1"/>
        <end position="55"/>
    </location>
</feature>
<dbReference type="EMBL" id="NBAG03000319">
    <property type="protein sequence ID" value="PNI41229.1"/>
    <property type="molecule type" value="Genomic_DNA"/>
</dbReference>
<feature type="compositionally biased region" description="Polar residues" evidence="1">
    <location>
        <begin position="13"/>
        <end position="23"/>
    </location>
</feature>
<reference evidence="2 3" key="1">
    <citation type="submission" date="2017-12" db="EMBL/GenBank/DDBJ databases">
        <title>High-resolution comparative analysis of great ape genomes.</title>
        <authorList>
            <person name="Pollen A."/>
            <person name="Hastie A."/>
            <person name="Hormozdiari F."/>
            <person name="Dougherty M."/>
            <person name="Liu R."/>
            <person name="Chaisson M."/>
            <person name="Hoppe E."/>
            <person name="Hill C."/>
            <person name="Pang A."/>
            <person name="Hillier L."/>
            <person name="Baker C."/>
            <person name="Armstrong J."/>
            <person name="Shendure J."/>
            <person name="Paten B."/>
            <person name="Wilson R."/>
            <person name="Chao H."/>
            <person name="Schneider V."/>
            <person name="Ventura M."/>
            <person name="Kronenberg Z."/>
            <person name="Murali S."/>
            <person name="Gordon D."/>
            <person name="Cantsilieris S."/>
            <person name="Munson K."/>
            <person name="Nelson B."/>
            <person name="Raja A."/>
            <person name="Underwood J."/>
            <person name="Diekhans M."/>
            <person name="Fiddes I."/>
            <person name="Haussler D."/>
            <person name="Eichler E."/>
        </authorList>
    </citation>
    <scope>NUCLEOTIDE SEQUENCE [LARGE SCALE GENOMIC DNA]</scope>
    <source>
        <strain evidence="2">Yerkes chimp pedigree #C0471</strain>
    </source>
</reference>
<accession>A0A2J8L1V6</accession>
<evidence type="ECO:0000313" key="3">
    <source>
        <dbReference type="Proteomes" id="UP000236370"/>
    </source>
</evidence>
<proteinExistence type="predicted"/>
<dbReference type="Proteomes" id="UP000236370">
    <property type="component" value="Unassembled WGS sequence"/>
</dbReference>
<protein>
    <submittedName>
        <fullName evidence="2">MTNR1B isoform 1</fullName>
    </submittedName>
</protein>
<comment type="caution">
    <text evidence="2">The sequence shown here is derived from an EMBL/GenBank/DDBJ whole genome shotgun (WGS) entry which is preliminary data.</text>
</comment>
<feature type="compositionally biased region" description="Basic residues" evidence="1">
    <location>
        <begin position="26"/>
        <end position="36"/>
    </location>
</feature>